<name>A0ABQ9X5X0_9EUKA</name>
<dbReference type="Gene3D" id="2.60.120.920">
    <property type="match status" value="1"/>
</dbReference>
<sequence>MGCSNSKQDVGENVVKVSNTKYSFLPFTSEYLKQDDNTITAITTQNSSTAVIDMKISKSIWRCELIFHKSTVDRFIGFVDGSFEVPSFYWAGSDNHSVGFSGPNGHVYHNGKSTEGAHPFADDVKVKVEINMESQPRQAFFFVDDEQQDVHICNLPEEVYFCGSLLIPDSSFEVLSVVNVPHESQAKPTPNSTPIEWEH</sequence>
<protein>
    <recommendedName>
        <fullName evidence="3">SPRY domain-containing protein</fullName>
    </recommendedName>
</protein>
<evidence type="ECO:0000313" key="1">
    <source>
        <dbReference type="EMBL" id="KAK2946302.1"/>
    </source>
</evidence>
<keyword evidence="2" id="KW-1185">Reference proteome</keyword>
<dbReference type="InterPro" id="IPR043136">
    <property type="entry name" value="B30.2/SPRY_sf"/>
</dbReference>
<evidence type="ECO:0008006" key="3">
    <source>
        <dbReference type="Google" id="ProtNLM"/>
    </source>
</evidence>
<comment type="caution">
    <text evidence="1">The sequence shown here is derived from an EMBL/GenBank/DDBJ whole genome shotgun (WGS) entry which is preliminary data.</text>
</comment>
<accession>A0ABQ9X5X0</accession>
<proteinExistence type="predicted"/>
<dbReference type="EMBL" id="JARBJD010000231">
    <property type="protein sequence ID" value="KAK2946302.1"/>
    <property type="molecule type" value="Genomic_DNA"/>
</dbReference>
<reference evidence="1 2" key="1">
    <citation type="journal article" date="2022" name="bioRxiv">
        <title>Genomics of Preaxostyla Flagellates Illuminates Evolutionary Transitions and the Path Towards Mitochondrial Loss.</title>
        <authorList>
            <person name="Novak L.V.F."/>
            <person name="Treitli S.C."/>
            <person name="Pyrih J."/>
            <person name="Halakuc P."/>
            <person name="Pipaliya S.V."/>
            <person name="Vacek V."/>
            <person name="Brzon O."/>
            <person name="Soukal P."/>
            <person name="Eme L."/>
            <person name="Dacks J.B."/>
            <person name="Karnkowska A."/>
            <person name="Elias M."/>
            <person name="Hampl V."/>
        </authorList>
    </citation>
    <scope>NUCLEOTIDE SEQUENCE [LARGE SCALE GENOMIC DNA]</scope>
    <source>
        <strain evidence="1">NAU3</strain>
        <tissue evidence="1">Gut</tissue>
    </source>
</reference>
<dbReference type="Proteomes" id="UP001281761">
    <property type="component" value="Unassembled WGS sequence"/>
</dbReference>
<gene>
    <name evidence="1" type="ORF">BLNAU_18752</name>
</gene>
<organism evidence="1 2">
    <name type="scientific">Blattamonas nauphoetae</name>
    <dbReference type="NCBI Taxonomy" id="2049346"/>
    <lineage>
        <taxon>Eukaryota</taxon>
        <taxon>Metamonada</taxon>
        <taxon>Preaxostyla</taxon>
        <taxon>Oxymonadida</taxon>
        <taxon>Blattamonas</taxon>
    </lineage>
</organism>
<evidence type="ECO:0000313" key="2">
    <source>
        <dbReference type="Proteomes" id="UP001281761"/>
    </source>
</evidence>